<dbReference type="AlphaFoldDB" id="A0A2P5E9Z1"/>
<dbReference type="InParanoid" id="A0A2P5E9Z1"/>
<accession>A0A2P5E9Z1</accession>
<dbReference type="EMBL" id="JXTC01000196">
    <property type="protein sequence ID" value="PON82346.1"/>
    <property type="molecule type" value="Genomic_DNA"/>
</dbReference>
<evidence type="ECO:0000313" key="2">
    <source>
        <dbReference type="Proteomes" id="UP000237000"/>
    </source>
</evidence>
<dbReference type="OrthoDB" id="1741277at2759"/>
<evidence type="ECO:0000313" key="1">
    <source>
        <dbReference type="EMBL" id="PON82346.1"/>
    </source>
</evidence>
<protein>
    <submittedName>
        <fullName evidence="1">Uncharacterized protein</fullName>
    </submittedName>
</protein>
<reference evidence="2" key="1">
    <citation type="submission" date="2016-06" db="EMBL/GenBank/DDBJ databases">
        <title>Parallel loss of symbiosis genes in relatives of nitrogen-fixing non-legume Parasponia.</title>
        <authorList>
            <person name="Van Velzen R."/>
            <person name="Holmer R."/>
            <person name="Bu F."/>
            <person name="Rutten L."/>
            <person name="Van Zeijl A."/>
            <person name="Liu W."/>
            <person name="Santuari L."/>
            <person name="Cao Q."/>
            <person name="Sharma T."/>
            <person name="Shen D."/>
            <person name="Roswanjaya Y."/>
            <person name="Wardhani T."/>
            <person name="Kalhor M.S."/>
            <person name="Jansen J."/>
            <person name="Van den Hoogen J."/>
            <person name="Gungor B."/>
            <person name="Hartog M."/>
            <person name="Hontelez J."/>
            <person name="Verver J."/>
            <person name="Yang W.-C."/>
            <person name="Schijlen E."/>
            <person name="Repin R."/>
            <person name="Schilthuizen M."/>
            <person name="Schranz E."/>
            <person name="Heidstra R."/>
            <person name="Miyata K."/>
            <person name="Fedorova E."/>
            <person name="Kohlen W."/>
            <person name="Bisseling T."/>
            <person name="Smit S."/>
            <person name="Geurts R."/>
        </authorList>
    </citation>
    <scope>NUCLEOTIDE SEQUENCE [LARGE SCALE GENOMIC DNA]</scope>
    <source>
        <strain evidence="2">cv. RG33-2</strain>
    </source>
</reference>
<sequence>MIIFATSSSSSTVDSKRWWNRVWNCNMIPPKMQQFLKERMLLVFRGTIRDHDGRVLVCWAPKIVGGFDVLSAELIKWQFGKVPSGY</sequence>
<dbReference type="Proteomes" id="UP000237000">
    <property type="component" value="Unassembled WGS sequence"/>
</dbReference>
<gene>
    <name evidence="1" type="ORF">TorRG33x02_218410</name>
</gene>
<name>A0A2P5E9Z1_TREOI</name>
<comment type="caution">
    <text evidence="1">The sequence shown here is derived from an EMBL/GenBank/DDBJ whole genome shotgun (WGS) entry which is preliminary data.</text>
</comment>
<keyword evidence="2" id="KW-1185">Reference proteome</keyword>
<organism evidence="1 2">
    <name type="scientific">Trema orientale</name>
    <name type="common">Charcoal tree</name>
    <name type="synonym">Celtis orientalis</name>
    <dbReference type="NCBI Taxonomy" id="63057"/>
    <lineage>
        <taxon>Eukaryota</taxon>
        <taxon>Viridiplantae</taxon>
        <taxon>Streptophyta</taxon>
        <taxon>Embryophyta</taxon>
        <taxon>Tracheophyta</taxon>
        <taxon>Spermatophyta</taxon>
        <taxon>Magnoliopsida</taxon>
        <taxon>eudicotyledons</taxon>
        <taxon>Gunneridae</taxon>
        <taxon>Pentapetalae</taxon>
        <taxon>rosids</taxon>
        <taxon>fabids</taxon>
        <taxon>Rosales</taxon>
        <taxon>Cannabaceae</taxon>
        <taxon>Trema</taxon>
    </lineage>
</organism>
<proteinExistence type="predicted"/>